<dbReference type="EMBL" id="JAGTXO010000028">
    <property type="protein sequence ID" value="KAG8461053.1"/>
    <property type="molecule type" value="Genomic_DNA"/>
</dbReference>
<dbReference type="Proteomes" id="UP000751190">
    <property type="component" value="Unassembled WGS sequence"/>
</dbReference>
<evidence type="ECO:0000313" key="1">
    <source>
        <dbReference type="EMBL" id="KAG8461053.1"/>
    </source>
</evidence>
<sequence>MSFNRAFDHHGGEKATVNDYMPSTGSAHMGIVNVAFEDDVMSVQLAPTATVKALKALVYEQTFLPPSMQSLYACIGGTPAEVPDYEQIGMVPTSKPLALVMAGESPTC</sequence>
<keyword evidence="2" id="KW-1185">Reference proteome</keyword>
<comment type="caution">
    <text evidence="1">The sequence shown here is derived from an EMBL/GenBank/DDBJ whole genome shotgun (WGS) entry which is preliminary data.</text>
</comment>
<dbReference type="CDD" id="cd17039">
    <property type="entry name" value="Ubl_ubiquitin_like"/>
    <property type="match status" value="1"/>
</dbReference>
<proteinExistence type="predicted"/>
<dbReference type="SUPFAM" id="SSF54236">
    <property type="entry name" value="Ubiquitin-like"/>
    <property type="match status" value="1"/>
</dbReference>
<dbReference type="OrthoDB" id="10402564at2759"/>
<name>A0A8J5XCD5_DIALT</name>
<dbReference type="AlphaFoldDB" id="A0A8J5XCD5"/>
<evidence type="ECO:0008006" key="3">
    <source>
        <dbReference type="Google" id="ProtNLM"/>
    </source>
</evidence>
<organism evidence="1 2">
    <name type="scientific">Diacronema lutheri</name>
    <name type="common">Unicellular marine alga</name>
    <name type="synonym">Monochrysis lutheri</name>
    <dbReference type="NCBI Taxonomy" id="2081491"/>
    <lineage>
        <taxon>Eukaryota</taxon>
        <taxon>Haptista</taxon>
        <taxon>Haptophyta</taxon>
        <taxon>Pavlovophyceae</taxon>
        <taxon>Pavlovales</taxon>
        <taxon>Pavlovaceae</taxon>
        <taxon>Diacronema</taxon>
    </lineage>
</organism>
<dbReference type="Gene3D" id="3.10.20.90">
    <property type="entry name" value="Phosphatidylinositol 3-kinase Catalytic Subunit, Chain A, domain 1"/>
    <property type="match status" value="1"/>
</dbReference>
<dbReference type="InterPro" id="IPR029071">
    <property type="entry name" value="Ubiquitin-like_domsf"/>
</dbReference>
<accession>A0A8J5XCD5</accession>
<reference evidence="1" key="1">
    <citation type="submission" date="2021-05" db="EMBL/GenBank/DDBJ databases">
        <title>The genome of the haptophyte Pavlova lutheri (Diacronema luteri, Pavlovales) - a model for lipid biosynthesis in eukaryotic algae.</title>
        <authorList>
            <person name="Hulatt C.J."/>
            <person name="Posewitz M.C."/>
        </authorList>
    </citation>
    <scope>NUCLEOTIDE SEQUENCE</scope>
    <source>
        <strain evidence="1">NIVA-4/92</strain>
    </source>
</reference>
<protein>
    <recommendedName>
        <fullName evidence="3">Ubiquitin-like domain-containing protein</fullName>
    </recommendedName>
</protein>
<evidence type="ECO:0000313" key="2">
    <source>
        <dbReference type="Proteomes" id="UP000751190"/>
    </source>
</evidence>
<gene>
    <name evidence="1" type="ORF">KFE25_003622</name>
</gene>